<dbReference type="HOGENOM" id="CLU_2973071_0_0_11"/>
<name>D0LEJ0_GORB4</name>
<dbReference type="OrthoDB" id="4381870at2"/>
<sequence length="72" mass="7442">MSDFIKKVKDEAKAVSAAIDQELTVLEGVDGYDPLRGDDESPTDAAAPTDASTEDAEPSSADPTDAGRGDKS</sequence>
<organism evidence="2 3">
    <name type="scientific">Gordonia bronchialis (strain ATCC 25592 / DSM 43247 / BCRC 13721 / JCM 3198 / KCTC 3076 / NBRC 16047 / NCTC 10667)</name>
    <name type="common">Rhodococcus bronchialis</name>
    <dbReference type="NCBI Taxonomy" id="526226"/>
    <lineage>
        <taxon>Bacteria</taxon>
        <taxon>Bacillati</taxon>
        <taxon>Actinomycetota</taxon>
        <taxon>Actinomycetes</taxon>
        <taxon>Mycobacteriales</taxon>
        <taxon>Gordoniaceae</taxon>
        <taxon>Gordonia</taxon>
    </lineage>
</organism>
<reference evidence="2 3" key="2">
    <citation type="journal article" date="2010" name="Stand. Genomic Sci.">
        <title>Complete genome sequence of Gordonia bronchialis type strain (3410).</title>
        <authorList>
            <person name="Ivanova N."/>
            <person name="Sikorski J."/>
            <person name="Jando M."/>
            <person name="Lapidus A."/>
            <person name="Nolan M."/>
            <person name="Lucas S."/>
            <person name="Del Rio T.G."/>
            <person name="Tice H."/>
            <person name="Copeland A."/>
            <person name="Cheng J.F."/>
            <person name="Chen F."/>
            <person name="Bruce D."/>
            <person name="Goodwin L."/>
            <person name="Pitluck S."/>
            <person name="Mavromatis K."/>
            <person name="Ovchinnikova G."/>
            <person name="Pati A."/>
            <person name="Chen A."/>
            <person name="Palaniappan K."/>
            <person name="Land M."/>
            <person name="Hauser L."/>
            <person name="Chang Y.J."/>
            <person name="Jeffries C.D."/>
            <person name="Chain P."/>
            <person name="Saunders E."/>
            <person name="Han C."/>
            <person name="Detter J.C."/>
            <person name="Brettin T."/>
            <person name="Rohde M."/>
            <person name="Goker M."/>
            <person name="Bristow J."/>
            <person name="Eisen J.A."/>
            <person name="Markowitz V."/>
            <person name="Hugenholtz P."/>
            <person name="Klenk H.P."/>
            <person name="Kyrpides N.C."/>
        </authorList>
    </citation>
    <scope>NUCLEOTIDE SEQUENCE [LARGE SCALE GENOMIC DNA]</scope>
    <source>
        <strain evidence="3">ATCC 25592 / DSM 43247 / BCRC 13721 / JCM 3198 / KCTC 3076 / NBRC 16047 / NCTC 10667</strain>
    </source>
</reference>
<feature type="region of interest" description="Disordered" evidence="1">
    <location>
        <begin position="28"/>
        <end position="72"/>
    </location>
</feature>
<dbReference type="RefSeq" id="WP_012832495.1">
    <property type="nucleotide sequence ID" value="NC_013441.1"/>
</dbReference>
<evidence type="ECO:0000256" key="1">
    <source>
        <dbReference type="SAM" id="MobiDB-lite"/>
    </source>
</evidence>
<protein>
    <submittedName>
        <fullName evidence="2">Mbre_bop1 block of proliferation 1</fullName>
    </submittedName>
</protein>
<evidence type="ECO:0000313" key="2">
    <source>
        <dbReference type="EMBL" id="ACY19908.1"/>
    </source>
</evidence>
<gene>
    <name evidence="2" type="ordered locus">Gbro_0580</name>
</gene>
<dbReference type="KEGG" id="gbr:Gbro_0580"/>
<proteinExistence type="predicted"/>
<evidence type="ECO:0000313" key="3">
    <source>
        <dbReference type="Proteomes" id="UP000001219"/>
    </source>
</evidence>
<dbReference type="eggNOG" id="ENOG5031W1M">
    <property type="taxonomic scope" value="Bacteria"/>
</dbReference>
<reference evidence="3" key="1">
    <citation type="submission" date="2009-10" db="EMBL/GenBank/DDBJ databases">
        <title>The complete chromosome of Gordonia bronchialis DSM 43247.</title>
        <authorList>
            <consortium name="US DOE Joint Genome Institute (JGI-PGF)"/>
            <person name="Lucas S."/>
            <person name="Copeland A."/>
            <person name="Lapidus A."/>
            <person name="Glavina del Rio T."/>
            <person name="Dalin E."/>
            <person name="Tice H."/>
            <person name="Bruce D."/>
            <person name="Goodwin L."/>
            <person name="Pitluck S."/>
            <person name="Kyrpides N."/>
            <person name="Mavromatis K."/>
            <person name="Ivanova N."/>
            <person name="Ovchinnikova G."/>
            <person name="Saunders E."/>
            <person name="Brettin T."/>
            <person name="Detter J.C."/>
            <person name="Han C."/>
            <person name="Larimer F."/>
            <person name="Land M."/>
            <person name="Hauser L."/>
            <person name="Markowitz V."/>
            <person name="Cheng J.-F."/>
            <person name="Hugenholtz P."/>
            <person name="Woyke T."/>
            <person name="Wu D."/>
            <person name="Jando M."/>
            <person name="Schneider S."/>
            <person name="Goeker M."/>
            <person name="Klenk H.-P."/>
            <person name="Eisen J.A."/>
        </authorList>
    </citation>
    <scope>NUCLEOTIDE SEQUENCE [LARGE SCALE GENOMIC DNA]</scope>
    <source>
        <strain evidence="3">ATCC 25592 / DSM 43247 / BCRC 13721 / JCM 3198 / KCTC 3076 / NBRC 16047 / NCTC 10667</strain>
    </source>
</reference>
<dbReference type="Proteomes" id="UP000001219">
    <property type="component" value="Chromosome"/>
</dbReference>
<keyword evidence="3" id="KW-1185">Reference proteome</keyword>
<dbReference type="AlphaFoldDB" id="D0LEJ0"/>
<dbReference type="EMBL" id="CP001802">
    <property type="protein sequence ID" value="ACY19908.1"/>
    <property type="molecule type" value="Genomic_DNA"/>
</dbReference>
<dbReference type="STRING" id="526226.Gbro_0580"/>
<accession>D0LEJ0</accession>